<dbReference type="HOGENOM" id="CLU_3297512_0_0_9"/>
<gene>
    <name evidence="1" type="ORF">SUBVAR_05577</name>
</gene>
<accession>D1PML5</accession>
<dbReference type="AlphaFoldDB" id="D1PML5"/>
<reference evidence="1" key="1">
    <citation type="submission" date="2009-12" db="EMBL/GenBank/DDBJ databases">
        <authorList>
            <person name="Weinstock G."/>
            <person name="Sodergren E."/>
            <person name="Clifton S."/>
            <person name="Fulton L."/>
            <person name="Fulton B."/>
            <person name="Courtney L."/>
            <person name="Fronick C."/>
            <person name="Harrison M."/>
            <person name="Strong C."/>
            <person name="Farmer C."/>
            <person name="Delahaunty K."/>
            <person name="Markovic C."/>
            <person name="Hall O."/>
            <person name="Minx P."/>
            <person name="Tomlinson C."/>
            <person name="Mitreva M."/>
            <person name="Nelson J."/>
            <person name="Hou S."/>
            <person name="Wollam A."/>
            <person name="Pepin K.H."/>
            <person name="Johnson M."/>
            <person name="Bhonagiri V."/>
            <person name="Nash W.E."/>
            <person name="Warren W."/>
            <person name="Chinwalla A."/>
            <person name="Mardis E.R."/>
            <person name="Wilson R.K."/>
        </authorList>
    </citation>
    <scope>NUCLEOTIDE SEQUENCE [LARGE SCALE GENOMIC DNA]</scope>
    <source>
        <strain evidence="1">DSM 15176</strain>
    </source>
</reference>
<keyword evidence="2" id="KW-1185">Reference proteome</keyword>
<name>D1PML5_9FIRM</name>
<dbReference type="Proteomes" id="UP000003438">
    <property type="component" value="Unassembled WGS sequence"/>
</dbReference>
<organism evidence="1 2">
    <name type="scientific">Subdoligranulum variabile DSM 15176</name>
    <dbReference type="NCBI Taxonomy" id="411471"/>
    <lineage>
        <taxon>Bacteria</taxon>
        <taxon>Bacillati</taxon>
        <taxon>Bacillota</taxon>
        <taxon>Clostridia</taxon>
        <taxon>Eubacteriales</taxon>
        <taxon>Oscillospiraceae</taxon>
        <taxon>Subdoligranulum</taxon>
    </lineage>
</organism>
<evidence type="ECO:0000313" key="2">
    <source>
        <dbReference type="Proteomes" id="UP000003438"/>
    </source>
</evidence>
<sequence length="40" mass="4270">MSNVAIIANFFAKCKLPAGGSRGRQTAGFLIHHVDTFCCS</sequence>
<dbReference type="EMBL" id="ACBY02000023">
    <property type="protein sequence ID" value="EFB75800.1"/>
    <property type="molecule type" value="Genomic_DNA"/>
</dbReference>
<comment type="caution">
    <text evidence="1">The sequence shown here is derived from an EMBL/GenBank/DDBJ whole genome shotgun (WGS) entry which is preliminary data.</text>
</comment>
<evidence type="ECO:0000313" key="1">
    <source>
        <dbReference type="EMBL" id="EFB75800.1"/>
    </source>
</evidence>
<proteinExistence type="predicted"/>
<protein>
    <submittedName>
        <fullName evidence="1">Uncharacterized protein</fullName>
    </submittedName>
</protein>